<dbReference type="NCBIfam" id="TIGR03809">
    <property type="entry name" value="TIGR03809 family protein"/>
    <property type="match status" value="1"/>
</dbReference>
<organism evidence="2 3">
    <name type="scientific">Nitrobacter winogradskyi (strain ATCC 25391 / DSM 10237 / CIP 104748 / NCIMB 11846 / Nb-255)</name>
    <dbReference type="NCBI Taxonomy" id="323098"/>
    <lineage>
        <taxon>Bacteria</taxon>
        <taxon>Pseudomonadati</taxon>
        <taxon>Pseudomonadota</taxon>
        <taxon>Alphaproteobacteria</taxon>
        <taxon>Hyphomicrobiales</taxon>
        <taxon>Nitrobacteraceae</taxon>
        <taxon>Nitrobacter</taxon>
    </lineage>
</organism>
<dbReference type="HOGENOM" id="CLU_109797_0_0_5"/>
<proteinExistence type="predicted"/>
<evidence type="ECO:0000313" key="2">
    <source>
        <dbReference type="EMBL" id="ABA05498.1"/>
    </source>
</evidence>
<dbReference type="OrthoDB" id="8127035at2"/>
<sequence>MTQRYDAGRAPDLAQDILNRWCVLAEQRLDFLIELYESGRWRRYHSENAFMDNLREAKAVVETWRALAQREATPDNRAFDWSRLDRPSQTPAVSQHGAGQSSAGAAIPYAPRVVVGLQEGATPRAKDEVPAGKNARDADRPTGILPDLKTLQMRYPILRYARTG</sequence>
<evidence type="ECO:0000313" key="3">
    <source>
        <dbReference type="Proteomes" id="UP000002531"/>
    </source>
</evidence>
<feature type="compositionally biased region" description="Low complexity" evidence="1">
    <location>
        <begin position="92"/>
        <end position="103"/>
    </location>
</feature>
<dbReference type="InterPro" id="IPR022268">
    <property type="entry name" value="CHP03809"/>
</dbReference>
<evidence type="ECO:0000256" key="1">
    <source>
        <dbReference type="SAM" id="MobiDB-lite"/>
    </source>
</evidence>
<name>Q3SQE3_NITWN</name>
<dbReference type="eggNOG" id="ENOG502ZHUH">
    <property type="taxonomic scope" value="Bacteria"/>
</dbReference>
<evidence type="ECO:0008006" key="4">
    <source>
        <dbReference type="Google" id="ProtNLM"/>
    </source>
</evidence>
<dbReference type="KEGG" id="nwi:Nwi_2244"/>
<dbReference type="EMBL" id="CP000115">
    <property type="protein sequence ID" value="ABA05498.1"/>
    <property type="molecule type" value="Genomic_DNA"/>
</dbReference>
<gene>
    <name evidence="2" type="ordered locus">Nwi_2244</name>
</gene>
<feature type="region of interest" description="Disordered" evidence="1">
    <location>
        <begin position="120"/>
        <end position="144"/>
    </location>
</feature>
<accession>Q3SQE3</accession>
<dbReference type="Proteomes" id="UP000002531">
    <property type="component" value="Chromosome"/>
</dbReference>
<reference evidence="2 3" key="1">
    <citation type="journal article" date="2006" name="Appl. Environ. Microbiol.">
        <title>Genome sequence of the chemolithoautotrophic nitrite-oxidizing bacterium Nitrobacter winogradskyi Nb-255.</title>
        <authorList>
            <person name="Starkenburg S.R."/>
            <person name="Chain P.S."/>
            <person name="Sayavedra-Soto L.A."/>
            <person name="Hauser L."/>
            <person name="Land M.L."/>
            <person name="Larimer F.W."/>
            <person name="Malfatti S.A."/>
            <person name="Klotz M.G."/>
            <person name="Bottomley P.J."/>
            <person name="Arp D.J."/>
            <person name="Hickey W.J."/>
        </authorList>
    </citation>
    <scope>NUCLEOTIDE SEQUENCE [LARGE SCALE GENOMIC DNA]</scope>
    <source>
        <strain evidence="3">ATCC 25391 / DSM 10237 / CIP 104748 / NCIMB 11846 / Nb-255</strain>
    </source>
</reference>
<feature type="compositionally biased region" description="Basic and acidic residues" evidence="1">
    <location>
        <begin position="124"/>
        <end position="140"/>
    </location>
</feature>
<keyword evidence="3" id="KW-1185">Reference proteome</keyword>
<dbReference type="RefSeq" id="WP_011315466.1">
    <property type="nucleotide sequence ID" value="NC_007406.1"/>
</dbReference>
<protein>
    <recommendedName>
        <fullName evidence="4">TIGR03809 family protein</fullName>
    </recommendedName>
</protein>
<feature type="region of interest" description="Disordered" evidence="1">
    <location>
        <begin position="80"/>
        <end position="103"/>
    </location>
</feature>
<dbReference type="AlphaFoldDB" id="Q3SQE3"/>